<evidence type="ECO:0000313" key="2">
    <source>
        <dbReference type="Proteomes" id="UP000012249"/>
    </source>
</evidence>
<sequence>MEYLKETKGLNQGQVASTIGVTSGAITKMLKNERAITKRPCFYLNTFMIFLPNGLCRVTAI</sequence>
<dbReference type="AlphaFoldDB" id="N1U7F2"/>
<accession>N1U7F2</accession>
<evidence type="ECO:0000313" key="1">
    <source>
        <dbReference type="EMBL" id="EMY12025.1"/>
    </source>
</evidence>
<reference evidence="1 2" key="1">
    <citation type="submission" date="2013-02" db="EMBL/GenBank/DDBJ databases">
        <authorList>
            <person name="Harkins D.M."/>
            <person name="Durkin A.S."/>
            <person name="Brinkac L.M."/>
            <person name="Haft D.H."/>
            <person name="Selengut J.D."/>
            <person name="Sanka R."/>
            <person name="DePew J."/>
            <person name="Purushe J."/>
            <person name="Haake D.A."/>
            <person name="Matsunaga J."/>
            <person name="Vinetz J.M."/>
            <person name="Sutton G.G."/>
            <person name="Nierman W.C."/>
            <person name="Fouts D.E."/>
        </authorList>
    </citation>
    <scope>NUCLEOTIDE SEQUENCE [LARGE SCALE GENOMIC DNA]</scope>
    <source>
        <strain evidence="1 2">Ecochallenge</strain>
    </source>
</reference>
<gene>
    <name evidence="1" type="ORF">LEP1GSC043_0413</name>
</gene>
<name>N1U7F2_9LEPT</name>
<dbReference type="Proteomes" id="UP000012249">
    <property type="component" value="Unassembled WGS sequence"/>
</dbReference>
<organism evidence="1 2">
    <name type="scientific">Leptospira weilii str. Ecochallenge</name>
    <dbReference type="NCBI Taxonomy" id="1049986"/>
    <lineage>
        <taxon>Bacteria</taxon>
        <taxon>Pseudomonadati</taxon>
        <taxon>Spirochaetota</taxon>
        <taxon>Spirochaetia</taxon>
        <taxon>Leptospirales</taxon>
        <taxon>Leptospiraceae</taxon>
        <taxon>Leptospira</taxon>
    </lineage>
</organism>
<evidence type="ECO:0008006" key="3">
    <source>
        <dbReference type="Google" id="ProtNLM"/>
    </source>
</evidence>
<comment type="caution">
    <text evidence="1">The sequence shown here is derived from an EMBL/GenBank/DDBJ whole genome shotgun (WGS) entry which is preliminary data.</text>
</comment>
<protein>
    <recommendedName>
        <fullName evidence="3">DNA-binding helix-turn-helix protein</fullName>
    </recommendedName>
</protein>
<dbReference type="EMBL" id="AHMI02000331">
    <property type="protein sequence ID" value="EMY12025.1"/>
    <property type="molecule type" value="Genomic_DNA"/>
</dbReference>
<proteinExistence type="predicted"/>